<dbReference type="OrthoDB" id="3381134at2"/>
<evidence type="ECO:0000313" key="2">
    <source>
        <dbReference type="EMBL" id="KGF73444.1"/>
    </source>
</evidence>
<evidence type="ECO:0008006" key="4">
    <source>
        <dbReference type="Google" id="ProtNLM"/>
    </source>
</evidence>
<comment type="caution">
    <text evidence="2">The sequence shown here is derived from an EMBL/GenBank/DDBJ whole genome shotgun (WGS) entry which is preliminary data.</text>
</comment>
<dbReference type="AlphaFoldDB" id="A0A098TMB0"/>
<feature type="transmembrane region" description="Helical" evidence="1">
    <location>
        <begin position="171"/>
        <end position="188"/>
    </location>
</feature>
<keyword evidence="1" id="KW-0812">Transmembrane</keyword>
<protein>
    <recommendedName>
        <fullName evidence="4">Integral membrane protein</fullName>
    </recommendedName>
</protein>
<gene>
    <name evidence="2" type="ORF">DO97_20525</name>
</gene>
<dbReference type="Proteomes" id="UP000030170">
    <property type="component" value="Unassembled WGS sequence"/>
</dbReference>
<dbReference type="RefSeq" id="WP_036531485.1">
    <property type="nucleotide sequence ID" value="NZ_JJML01000008.1"/>
</dbReference>
<feature type="transmembrane region" description="Helical" evidence="1">
    <location>
        <begin position="58"/>
        <end position="78"/>
    </location>
</feature>
<keyword evidence="3" id="KW-1185">Reference proteome</keyword>
<evidence type="ECO:0000256" key="1">
    <source>
        <dbReference type="SAM" id="Phobius"/>
    </source>
</evidence>
<feature type="transmembrane region" description="Helical" evidence="1">
    <location>
        <begin position="90"/>
        <end position="119"/>
    </location>
</feature>
<reference evidence="2 3" key="1">
    <citation type="journal article" date="2014" name="Mol. Ecol.">
        <title>Evolution of Synechococcus.</title>
        <authorList>
            <person name="Dvorak P."/>
            <person name="Casamatta D."/>
            <person name="Hasler P."/>
            <person name="Poulickova A."/>
            <person name="Ondrej V."/>
            <person name="Sanges R."/>
        </authorList>
    </citation>
    <scope>NUCLEOTIDE SEQUENCE [LARGE SCALE GENOMIC DNA]</scope>
    <source>
        <strain evidence="2 3">CAUP A 1101</strain>
    </source>
</reference>
<keyword evidence="1" id="KW-1133">Transmembrane helix</keyword>
<sequence>MVQQRLKIYTRLRAPKAAAIAGIIFAILLIIALVLLLISVPENPQANIAWLATNTNNLLLAFNLVPFAGIAFLWFMGVVRDHLGESEDQFFSTVFFGSGLLFLAMLFVASALTSTIILLSGSEPDRLLSSSVYDMGWTFSRNLMYVYAIKMAGVFMISTSSLFIRTKVIPRWMALLGYLLAAIMIFRISQIDRVGWVFLFFPLWILLISLYILNSHYRKNSETTPT</sequence>
<accession>A0A098TMB0</accession>
<proteinExistence type="predicted"/>
<feature type="transmembrane region" description="Helical" evidence="1">
    <location>
        <begin position="20"/>
        <end position="38"/>
    </location>
</feature>
<feature type="transmembrane region" description="Helical" evidence="1">
    <location>
        <begin position="194"/>
        <end position="213"/>
    </location>
</feature>
<feature type="transmembrane region" description="Helical" evidence="1">
    <location>
        <begin position="144"/>
        <end position="164"/>
    </location>
</feature>
<evidence type="ECO:0000313" key="3">
    <source>
        <dbReference type="Proteomes" id="UP000030170"/>
    </source>
</evidence>
<organism evidence="2 3">
    <name type="scientific">Neosynechococcus sphagnicola sy1</name>
    <dbReference type="NCBI Taxonomy" id="1497020"/>
    <lineage>
        <taxon>Bacteria</taxon>
        <taxon>Bacillati</taxon>
        <taxon>Cyanobacteriota</taxon>
        <taxon>Cyanophyceae</taxon>
        <taxon>Neosynechococcales</taxon>
        <taxon>Neosynechococcaceae</taxon>
        <taxon>Neosynechococcus</taxon>
    </lineage>
</organism>
<dbReference type="EMBL" id="JJML01000008">
    <property type="protein sequence ID" value="KGF73444.1"/>
    <property type="molecule type" value="Genomic_DNA"/>
</dbReference>
<name>A0A098TMB0_9CYAN</name>
<keyword evidence="1" id="KW-0472">Membrane</keyword>